<sequence length="350" mass="42035">MSKYANTINSFCTKSEKYTNEIILENFGLLRRMYSNYLTTEIYQHWNWSWSYIIQPTYQESKFRIVVQFNNLPLTPGHLLAFKAIVFKKHSQITKSSECICLKEHLWLTDNLNILELCSLDELNQFIYKDTLRIMVIVRHDWLVKKLQIDQQILTINSNEYMSDNRINNCEKKFLNDMKSIVNHIETSDIIIRNHNQIYKCHRVILSARSSYFQTLFNSNFNEKFQNEIDLSSFLRNENDFDLLYSYIYKGEINLTLNNILQYIELSDKFLLDDLYELCEQYLLNNNHINETNVWNILDIYNTIGRKISSNIQEKCFFVLKNNRHLINEQCHDLLKRHPHLSIELVKYFV</sequence>
<comment type="caution">
    <text evidence="2">The sequence shown here is derived from an EMBL/GenBank/DDBJ whole genome shotgun (WGS) entry which is preliminary data.</text>
</comment>
<dbReference type="InterPro" id="IPR000210">
    <property type="entry name" value="BTB/POZ_dom"/>
</dbReference>
<dbReference type="EMBL" id="CAJNOT010000008">
    <property type="protein sequence ID" value="CAF0764443.1"/>
    <property type="molecule type" value="Genomic_DNA"/>
</dbReference>
<dbReference type="CDD" id="cd18186">
    <property type="entry name" value="BTB_POZ_ZBTB_KLHL-like"/>
    <property type="match status" value="1"/>
</dbReference>
<feature type="domain" description="BTB" evidence="1">
    <location>
        <begin position="188"/>
        <end position="257"/>
    </location>
</feature>
<dbReference type="InterPro" id="IPR011333">
    <property type="entry name" value="SKP1/BTB/POZ_sf"/>
</dbReference>
<dbReference type="Gene3D" id="3.30.710.10">
    <property type="entry name" value="Potassium Channel Kv1.1, Chain A"/>
    <property type="match status" value="1"/>
</dbReference>
<name>A0A813QAV4_9BILA</name>
<dbReference type="AlphaFoldDB" id="A0A813QAV4"/>
<protein>
    <recommendedName>
        <fullName evidence="1">BTB domain-containing protein</fullName>
    </recommendedName>
</protein>
<evidence type="ECO:0000313" key="2">
    <source>
        <dbReference type="EMBL" id="CAF0764443.1"/>
    </source>
</evidence>
<dbReference type="PANTHER" id="PTHR24413">
    <property type="entry name" value="SPECKLE-TYPE POZ PROTEIN"/>
    <property type="match status" value="1"/>
</dbReference>
<evidence type="ECO:0000259" key="1">
    <source>
        <dbReference type="PROSITE" id="PS50097"/>
    </source>
</evidence>
<accession>A0A813QAV4</accession>
<organism evidence="2 3">
    <name type="scientific">Rotaria sordida</name>
    <dbReference type="NCBI Taxonomy" id="392033"/>
    <lineage>
        <taxon>Eukaryota</taxon>
        <taxon>Metazoa</taxon>
        <taxon>Spiralia</taxon>
        <taxon>Gnathifera</taxon>
        <taxon>Rotifera</taxon>
        <taxon>Eurotatoria</taxon>
        <taxon>Bdelloidea</taxon>
        <taxon>Philodinida</taxon>
        <taxon>Philodinidae</taxon>
        <taxon>Rotaria</taxon>
    </lineage>
</organism>
<proteinExistence type="predicted"/>
<evidence type="ECO:0000313" key="3">
    <source>
        <dbReference type="Proteomes" id="UP000663864"/>
    </source>
</evidence>
<dbReference type="Pfam" id="PF00651">
    <property type="entry name" value="BTB"/>
    <property type="match status" value="1"/>
</dbReference>
<dbReference type="Proteomes" id="UP000663864">
    <property type="component" value="Unassembled WGS sequence"/>
</dbReference>
<dbReference type="SUPFAM" id="SSF54695">
    <property type="entry name" value="POZ domain"/>
    <property type="match status" value="1"/>
</dbReference>
<dbReference type="SMART" id="SM00225">
    <property type="entry name" value="BTB"/>
    <property type="match status" value="1"/>
</dbReference>
<dbReference type="PROSITE" id="PS50097">
    <property type="entry name" value="BTB"/>
    <property type="match status" value="1"/>
</dbReference>
<reference evidence="2" key="1">
    <citation type="submission" date="2021-02" db="EMBL/GenBank/DDBJ databases">
        <authorList>
            <person name="Nowell W R."/>
        </authorList>
    </citation>
    <scope>NUCLEOTIDE SEQUENCE</scope>
</reference>
<gene>
    <name evidence="2" type="ORF">ZHD862_LOCUS507</name>
</gene>